<sequence>MPRSQDLATWLPILNLKHPLTKIMEFTSSPALCDTPQYRLDSKGEEHGVRLTQPAPPQDVTKSSLCRHQTQALAKQPSNLNFRAKFSSGKRRSFPSDRNGKRNAARTTFPWPCQLDPFLIPTSSRIVPSASYA</sequence>
<dbReference type="Proteomes" id="UP001212997">
    <property type="component" value="Unassembled WGS sequence"/>
</dbReference>
<evidence type="ECO:0000313" key="2">
    <source>
        <dbReference type="EMBL" id="KAJ3489859.1"/>
    </source>
</evidence>
<proteinExistence type="predicted"/>
<protein>
    <submittedName>
        <fullName evidence="2">Uncharacterized protein</fullName>
    </submittedName>
</protein>
<accession>A0AAD5YH43</accession>
<evidence type="ECO:0000313" key="3">
    <source>
        <dbReference type="Proteomes" id="UP001212997"/>
    </source>
</evidence>
<comment type="caution">
    <text evidence="2">The sequence shown here is derived from an EMBL/GenBank/DDBJ whole genome shotgun (WGS) entry which is preliminary data.</text>
</comment>
<evidence type="ECO:0000256" key="1">
    <source>
        <dbReference type="SAM" id="MobiDB-lite"/>
    </source>
</evidence>
<feature type="region of interest" description="Disordered" evidence="1">
    <location>
        <begin position="85"/>
        <end position="107"/>
    </location>
</feature>
<dbReference type="EMBL" id="JANAWD010000037">
    <property type="protein sequence ID" value="KAJ3489859.1"/>
    <property type="molecule type" value="Genomic_DNA"/>
</dbReference>
<keyword evidence="3" id="KW-1185">Reference proteome</keyword>
<gene>
    <name evidence="2" type="ORF">NLI96_g1840</name>
</gene>
<organism evidence="2 3">
    <name type="scientific">Meripilus lineatus</name>
    <dbReference type="NCBI Taxonomy" id="2056292"/>
    <lineage>
        <taxon>Eukaryota</taxon>
        <taxon>Fungi</taxon>
        <taxon>Dikarya</taxon>
        <taxon>Basidiomycota</taxon>
        <taxon>Agaricomycotina</taxon>
        <taxon>Agaricomycetes</taxon>
        <taxon>Polyporales</taxon>
        <taxon>Meripilaceae</taxon>
        <taxon>Meripilus</taxon>
    </lineage>
</organism>
<reference evidence="2" key="1">
    <citation type="submission" date="2022-07" db="EMBL/GenBank/DDBJ databases">
        <title>Genome Sequence of Physisporinus lineatus.</title>
        <authorList>
            <person name="Buettner E."/>
        </authorList>
    </citation>
    <scope>NUCLEOTIDE SEQUENCE</scope>
    <source>
        <strain evidence="2">VT162</strain>
    </source>
</reference>
<name>A0AAD5YH43_9APHY</name>
<dbReference type="AlphaFoldDB" id="A0AAD5YH43"/>